<evidence type="ECO:0000313" key="2">
    <source>
        <dbReference type="Proteomes" id="UP001732700"/>
    </source>
</evidence>
<sequence>MSGVEIELAPVAPSADTSSSSNGRQTDGSGDSDLPVVDGRIAELSEIIVDEMLASQIPAPLRPQIYRVPEMFLAADKGAYQPKFLSLGPYYRGDSATEEMRRNDEKKPGNLVYAFGRDGGPSVKEIKEYMKLIASIEADARSRYDRDVTMDMEWGAFCRMLLLDGFQLITLLESFGYEPPAPAAATAPAGTNQLANGAAAPGRNNNHNQEACTPRTGALSSTGHDLMMLENQIPFFVVQRIYGLRYDGDGGGRKTVAELAWRTIRSIMHGVPAASSHPPETPQEWQHLVHMCHVYLKPSYLKESLQGASDDYGRFRRATEYYEAGVKFRRLCNEDGSARPLLDVTFSNGVLRMAHHKVDEKTNYILRNVLAYEQRYFTAAMSGATGYVTAYVVFMSQLLGGPEDVALLSRRGVIEHHLGNDAQVCALFRGLAEGLVFDPSSKHYLNLVGANLWSHSRSRLNRWRAWVVRHRFGNPWLAAAWFFGAMAVLGTVVQTVVTLLQYLNKGPTHGVRS</sequence>
<keyword evidence="2" id="KW-1185">Reference proteome</keyword>
<organism evidence="1 2">
    <name type="scientific">Avena sativa</name>
    <name type="common">Oat</name>
    <dbReference type="NCBI Taxonomy" id="4498"/>
    <lineage>
        <taxon>Eukaryota</taxon>
        <taxon>Viridiplantae</taxon>
        <taxon>Streptophyta</taxon>
        <taxon>Embryophyta</taxon>
        <taxon>Tracheophyta</taxon>
        <taxon>Spermatophyta</taxon>
        <taxon>Magnoliopsida</taxon>
        <taxon>Liliopsida</taxon>
        <taxon>Poales</taxon>
        <taxon>Poaceae</taxon>
        <taxon>BOP clade</taxon>
        <taxon>Pooideae</taxon>
        <taxon>Poodae</taxon>
        <taxon>Poeae</taxon>
        <taxon>Poeae Chloroplast Group 1 (Aveneae type)</taxon>
        <taxon>Aveninae</taxon>
        <taxon>Avena</taxon>
    </lineage>
</organism>
<protein>
    <submittedName>
        <fullName evidence="1">Uncharacterized protein</fullName>
    </submittedName>
</protein>
<dbReference type="EnsemblPlants" id="AVESA.00010b.r2.6CG1140540.1">
    <property type="protein sequence ID" value="AVESA.00010b.r2.6CG1140540.1.CDS"/>
    <property type="gene ID" value="AVESA.00010b.r2.6CG1140540"/>
</dbReference>
<reference evidence="1" key="1">
    <citation type="submission" date="2021-05" db="EMBL/GenBank/DDBJ databases">
        <authorList>
            <person name="Scholz U."/>
            <person name="Mascher M."/>
            <person name="Fiebig A."/>
        </authorList>
    </citation>
    <scope>NUCLEOTIDE SEQUENCE [LARGE SCALE GENOMIC DNA]</scope>
</reference>
<dbReference type="Proteomes" id="UP001732700">
    <property type="component" value="Chromosome 6C"/>
</dbReference>
<name>A0ACD5ZFN1_AVESA</name>
<evidence type="ECO:0000313" key="1">
    <source>
        <dbReference type="EnsemblPlants" id="AVESA.00010b.r2.6CG1140540.1.CDS"/>
    </source>
</evidence>
<accession>A0ACD5ZFN1</accession>
<proteinExistence type="predicted"/>
<reference evidence="1" key="2">
    <citation type="submission" date="2025-09" db="UniProtKB">
        <authorList>
            <consortium name="EnsemblPlants"/>
        </authorList>
    </citation>
    <scope>IDENTIFICATION</scope>
</reference>